<comment type="caution">
    <text evidence="5">The sequence shown here is derived from an EMBL/GenBank/DDBJ whole genome shotgun (WGS) entry which is preliminary data.</text>
</comment>
<dbReference type="AlphaFoldDB" id="A0A4R3JVK2"/>
<evidence type="ECO:0000313" key="6">
    <source>
        <dbReference type="Proteomes" id="UP000295135"/>
    </source>
</evidence>
<dbReference type="EMBL" id="SLZY01000006">
    <property type="protein sequence ID" value="TCS72103.1"/>
    <property type="molecule type" value="Genomic_DNA"/>
</dbReference>
<comment type="similarity">
    <text evidence="2">Belongs to the bacterial solute-binding protein SsuA/TauA family.</text>
</comment>
<dbReference type="PROSITE" id="PS51257">
    <property type="entry name" value="PROKAR_LIPOPROTEIN"/>
    <property type="match status" value="1"/>
</dbReference>
<sequence length="330" mass="35001">MSAKHPPPRRRFLAHLGAAGLLATGPFGLAGCQRPEPLVRVAGIVWIGYAPLFLAREQSVYDATALRLVEYPSNSASLMALATGQVEAAALTLDECLLARAGGLDVRVILVFDDSRGADVVMVRPGITRLAGLKGKRIGVEETAAGALMLAKLLEATGLAPAELVKVPLTADRQTAAYRAGQVDAVVSFEPYATQLQALGAERLFDSRQLPGLIVDVLVARADALAAAPRTFRQLVAGYFQALDLLQRQPEAAAQRMAPHLGLTPAEVLRALQGIHLIDRAENRAWLAGPNPRLLPAAQTVSRAMRSARLLSAMPDLAQLADGRFLPGAP</sequence>
<dbReference type="InterPro" id="IPR006311">
    <property type="entry name" value="TAT_signal"/>
</dbReference>
<evidence type="ECO:0000256" key="3">
    <source>
        <dbReference type="ARBA" id="ARBA00022729"/>
    </source>
</evidence>
<dbReference type="PANTHER" id="PTHR30024">
    <property type="entry name" value="ALIPHATIC SULFONATES-BINDING PROTEIN-RELATED"/>
    <property type="match status" value="1"/>
</dbReference>
<dbReference type="SUPFAM" id="SSF53850">
    <property type="entry name" value="Periplasmic binding protein-like II"/>
    <property type="match status" value="1"/>
</dbReference>
<keyword evidence="6" id="KW-1185">Reference proteome</keyword>
<proteinExistence type="inferred from homology"/>
<dbReference type="PROSITE" id="PS51318">
    <property type="entry name" value="TAT"/>
    <property type="match status" value="1"/>
</dbReference>
<protein>
    <submittedName>
        <fullName evidence="5">NitT/TauT family transport system substrate-binding protein</fullName>
    </submittedName>
</protein>
<evidence type="ECO:0000256" key="1">
    <source>
        <dbReference type="ARBA" id="ARBA00004418"/>
    </source>
</evidence>
<evidence type="ECO:0000259" key="4">
    <source>
        <dbReference type="Pfam" id="PF09084"/>
    </source>
</evidence>
<dbReference type="GO" id="GO:0042597">
    <property type="term" value="C:periplasmic space"/>
    <property type="evidence" value="ECO:0007669"/>
    <property type="project" value="UniProtKB-SubCell"/>
</dbReference>
<comment type="subcellular location">
    <subcellularLocation>
        <location evidence="1">Periplasm</location>
    </subcellularLocation>
</comment>
<dbReference type="Gene3D" id="3.40.190.10">
    <property type="entry name" value="Periplasmic binding protein-like II"/>
    <property type="match status" value="2"/>
</dbReference>
<organism evidence="5 6">
    <name type="scientific">Sulfuritortus calidifontis</name>
    <dbReference type="NCBI Taxonomy" id="1914471"/>
    <lineage>
        <taxon>Bacteria</taxon>
        <taxon>Pseudomonadati</taxon>
        <taxon>Pseudomonadota</taxon>
        <taxon>Betaproteobacteria</taxon>
        <taxon>Nitrosomonadales</taxon>
        <taxon>Thiobacillaceae</taxon>
        <taxon>Sulfuritortus</taxon>
    </lineage>
</organism>
<keyword evidence="3" id="KW-0732">Signal</keyword>
<reference evidence="5 6" key="1">
    <citation type="submission" date="2019-03" db="EMBL/GenBank/DDBJ databases">
        <title>Genomic Encyclopedia of Type Strains, Phase IV (KMG-IV): sequencing the most valuable type-strain genomes for metagenomic binning, comparative biology and taxonomic classification.</title>
        <authorList>
            <person name="Goeker M."/>
        </authorList>
    </citation>
    <scope>NUCLEOTIDE SEQUENCE [LARGE SCALE GENOMIC DNA]</scope>
    <source>
        <strain evidence="5 6">DSM 103923</strain>
    </source>
</reference>
<dbReference type="RefSeq" id="WP_126463883.1">
    <property type="nucleotide sequence ID" value="NZ_AP018721.1"/>
</dbReference>
<evidence type="ECO:0000256" key="2">
    <source>
        <dbReference type="ARBA" id="ARBA00010742"/>
    </source>
</evidence>
<gene>
    <name evidence="5" type="ORF">EDC61_10617</name>
</gene>
<dbReference type="OrthoDB" id="9815602at2"/>
<dbReference type="Proteomes" id="UP000295135">
    <property type="component" value="Unassembled WGS sequence"/>
</dbReference>
<name>A0A4R3JVK2_9PROT</name>
<feature type="domain" description="SsuA/THI5-like" evidence="4">
    <location>
        <begin position="50"/>
        <end position="253"/>
    </location>
</feature>
<dbReference type="InterPro" id="IPR015168">
    <property type="entry name" value="SsuA/THI5"/>
</dbReference>
<dbReference type="Pfam" id="PF09084">
    <property type="entry name" value="NMT1"/>
    <property type="match status" value="1"/>
</dbReference>
<evidence type="ECO:0000313" key="5">
    <source>
        <dbReference type="EMBL" id="TCS72103.1"/>
    </source>
</evidence>
<accession>A0A4R3JVK2</accession>
<dbReference type="PANTHER" id="PTHR30024:SF47">
    <property type="entry name" value="TAURINE-BINDING PERIPLASMIC PROTEIN"/>
    <property type="match status" value="1"/>
</dbReference>